<name>A0ABD3NDJ7_9STRA</name>
<comment type="similarity">
    <text evidence="1">Belongs to the CWC15 family.</text>
</comment>
<evidence type="ECO:0000313" key="5">
    <source>
        <dbReference type="EMBL" id="KAL3774035.1"/>
    </source>
</evidence>
<comment type="caution">
    <text evidence="5">The sequence shown here is derived from an EMBL/GenBank/DDBJ whole genome shotgun (WGS) entry which is preliminary data.</text>
</comment>
<dbReference type="GO" id="GO:0006397">
    <property type="term" value="P:mRNA processing"/>
    <property type="evidence" value="ECO:0007669"/>
    <property type="project" value="UniProtKB-KW"/>
</dbReference>
<protein>
    <recommendedName>
        <fullName evidence="7">Cwf15/Cwc15 cell cycle control protein</fullName>
    </recommendedName>
</protein>
<organism evidence="5 6">
    <name type="scientific">Cyclotella atomus</name>
    <dbReference type="NCBI Taxonomy" id="382360"/>
    <lineage>
        <taxon>Eukaryota</taxon>
        <taxon>Sar</taxon>
        <taxon>Stramenopiles</taxon>
        <taxon>Ochrophyta</taxon>
        <taxon>Bacillariophyta</taxon>
        <taxon>Coscinodiscophyceae</taxon>
        <taxon>Thalassiosirophycidae</taxon>
        <taxon>Stephanodiscales</taxon>
        <taxon>Stephanodiscaceae</taxon>
        <taxon>Cyclotella</taxon>
    </lineage>
</organism>
<dbReference type="EMBL" id="JALLPJ020001212">
    <property type="protein sequence ID" value="KAL3774035.1"/>
    <property type="molecule type" value="Genomic_DNA"/>
</dbReference>
<reference evidence="5 6" key="1">
    <citation type="submission" date="2024-10" db="EMBL/GenBank/DDBJ databases">
        <title>Updated reference genomes for cyclostephanoid diatoms.</title>
        <authorList>
            <person name="Roberts W.R."/>
            <person name="Alverson A.J."/>
        </authorList>
    </citation>
    <scope>NUCLEOTIDE SEQUENCE [LARGE SCALE GENOMIC DNA]</scope>
    <source>
        <strain evidence="5 6">AJA010-31</strain>
    </source>
</reference>
<evidence type="ECO:0000256" key="2">
    <source>
        <dbReference type="ARBA" id="ARBA00022664"/>
    </source>
</evidence>
<sequence>MTTAHRPTWKAAVGRANEGGWGVGGGKFSGTAVRDLASHTKLKFRSGPQLAGSDKRSALLAESLAKMEEAERSAELTAKRYVKMGRERLMQREDGAAEEERGKMLLLKQTADVDDEKIRAKYDDEDDVGDDDAGGGGRWSDIDGNNNLESDASDLDASDDEDDSLDSDDEDEEAALQAELAKIRAERAAAKEREEAEAAMEEKAQMEEAALTGNPLLNAEGAAATSGRIKRRWNDDVVFRNQAKDEPNQNKKRFINDTVRNDFHKRFLNKFIK</sequence>
<evidence type="ECO:0000256" key="4">
    <source>
        <dbReference type="SAM" id="MobiDB-lite"/>
    </source>
</evidence>
<feature type="compositionally biased region" description="Basic and acidic residues" evidence="4">
    <location>
        <begin position="181"/>
        <end position="206"/>
    </location>
</feature>
<dbReference type="Pfam" id="PF04889">
    <property type="entry name" value="Cwf_Cwc_15"/>
    <property type="match status" value="1"/>
</dbReference>
<evidence type="ECO:0000313" key="6">
    <source>
        <dbReference type="Proteomes" id="UP001530400"/>
    </source>
</evidence>
<evidence type="ECO:0000256" key="1">
    <source>
        <dbReference type="ARBA" id="ARBA00006644"/>
    </source>
</evidence>
<keyword evidence="6" id="KW-1185">Reference proteome</keyword>
<dbReference type="AlphaFoldDB" id="A0ABD3NDJ7"/>
<keyword evidence="2" id="KW-0507">mRNA processing</keyword>
<dbReference type="PANTHER" id="PTHR12718">
    <property type="entry name" value="CELL CYCLE CONTROL PROTEIN CWF15"/>
    <property type="match status" value="1"/>
</dbReference>
<dbReference type="Proteomes" id="UP001530400">
    <property type="component" value="Unassembled WGS sequence"/>
</dbReference>
<evidence type="ECO:0008006" key="7">
    <source>
        <dbReference type="Google" id="ProtNLM"/>
    </source>
</evidence>
<accession>A0ABD3NDJ7</accession>
<dbReference type="GO" id="GO:0008380">
    <property type="term" value="P:RNA splicing"/>
    <property type="evidence" value="ECO:0007669"/>
    <property type="project" value="UniProtKB-KW"/>
</dbReference>
<evidence type="ECO:0000256" key="3">
    <source>
        <dbReference type="ARBA" id="ARBA00023187"/>
    </source>
</evidence>
<feature type="compositionally biased region" description="Acidic residues" evidence="4">
    <location>
        <begin position="123"/>
        <end position="133"/>
    </location>
</feature>
<gene>
    <name evidence="5" type="ORF">ACHAWO_002778</name>
</gene>
<proteinExistence type="inferred from homology"/>
<feature type="compositionally biased region" description="Acidic residues" evidence="4">
    <location>
        <begin position="151"/>
        <end position="174"/>
    </location>
</feature>
<feature type="region of interest" description="Disordered" evidence="4">
    <location>
        <begin position="115"/>
        <end position="227"/>
    </location>
</feature>
<dbReference type="InterPro" id="IPR006973">
    <property type="entry name" value="Cwf_Cwc_15"/>
</dbReference>
<dbReference type="PANTHER" id="PTHR12718:SF2">
    <property type="entry name" value="SPLICEOSOME-ASSOCIATED PROTEIN CWC15 HOMOLOG"/>
    <property type="match status" value="1"/>
</dbReference>
<keyword evidence="3" id="KW-0508">mRNA splicing</keyword>